<dbReference type="AlphaFoldDB" id="A0AAD5QXP4"/>
<proteinExistence type="predicted"/>
<dbReference type="EMBL" id="JAHQIW010005059">
    <property type="protein sequence ID" value="KAJ1364766.1"/>
    <property type="molecule type" value="Genomic_DNA"/>
</dbReference>
<organism evidence="1 2">
    <name type="scientific">Parelaphostrongylus tenuis</name>
    <name type="common">Meningeal worm</name>
    <dbReference type="NCBI Taxonomy" id="148309"/>
    <lineage>
        <taxon>Eukaryota</taxon>
        <taxon>Metazoa</taxon>
        <taxon>Ecdysozoa</taxon>
        <taxon>Nematoda</taxon>
        <taxon>Chromadorea</taxon>
        <taxon>Rhabditida</taxon>
        <taxon>Rhabditina</taxon>
        <taxon>Rhabditomorpha</taxon>
        <taxon>Strongyloidea</taxon>
        <taxon>Metastrongylidae</taxon>
        <taxon>Parelaphostrongylus</taxon>
    </lineage>
</organism>
<dbReference type="Proteomes" id="UP001196413">
    <property type="component" value="Unassembled WGS sequence"/>
</dbReference>
<name>A0AAD5QXP4_PARTN</name>
<accession>A0AAD5QXP4</accession>
<protein>
    <submittedName>
        <fullName evidence="1">Uncharacterized protein</fullName>
    </submittedName>
</protein>
<comment type="caution">
    <text evidence="1">The sequence shown here is derived from an EMBL/GenBank/DDBJ whole genome shotgun (WGS) entry which is preliminary data.</text>
</comment>
<reference evidence="1" key="1">
    <citation type="submission" date="2021-06" db="EMBL/GenBank/DDBJ databases">
        <title>Parelaphostrongylus tenuis whole genome reference sequence.</title>
        <authorList>
            <person name="Garwood T.J."/>
            <person name="Larsen P.A."/>
            <person name="Fountain-Jones N.M."/>
            <person name="Garbe J.R."/>
            <person name="Macchietto M.G."/>
            <person name="Kania S.A."/>
            <person name="Gerhold R.W."/>
            <person name="Richards J.E."/>
            <person name="Wolf T.M."/>
        </authorList>
    </citation>
    <scope>NUCLEOTIDE SEQUENCE</scope>
    <source>
        <strain evidence="1">MNPRO001-30</strain>
        <tissue evidence="1">Meninges</tissue>
    </source>
</reference>
<sequence length="104" mass="11978">MRSKRLNINEGQTRENATVKGLSHRATIDEIKEVERDGATSKFAAKRWFQSSNCGNCDLRDKRRSGRPTKFESFYEAEGALSIVTASEIRRREPNISREHDYSQ</sequence>
<evidence type="ECO:0000313" key="2">
    <source>
        <dbReference type="Proteomes" id="UP001196413"/>
    </source>
</evidence>
<keyword evidence="2" id="KW-1185">Reference proteome</keyword>
<gene>
    <name evidence="1" type="ORF">KIN20_024923</name>
</gene>
<evidence type="ECO:0000313" key="1">
    <source>
        <dbReference type="EMBL" id="KAJ1364766.1"/>
    </source>
</evidence>